<evidence type="ECO:0000256" key="3">
    <source>
        <dbReference type="ARBA" id="ARBA00022670"/>
    </source>
</evidence>
<comment type="caution">
    <text evidence="10">The sequence shown here is derived from an EMBL/GenBank/DDBJ whole genome shotgun (WGS) entry which is preliminary data.</text>
</comment>
<dbReference type="InterPro" id="IPR000834">
    <property type="entry name" value="Peptidase_M14"/>
</dbReference>
<dbReference type="InterPro" id="IPR029010">
    <property type="entry name" value="ThuA-like"/>
</dbReference>
<evidence type="ECO:0000256" key="4">
    <source>
        <dbReference type="ARBA" id="ARBA00022801"/>
    </source>
</evidence>
<keyword evidence="3" id="KW-0645">Protease</keyword>
<organism evidence="10 11">
    <name type="scientific">Colletotrichum tanaceti</name>
    <dbReference type="NCBI Taxonomy" id="1306861"/>
    <lineage>
        <taxon>Eukaryota</taxon>
        <taxon>Fungi</taxon>
        <taxon>Dikarya</taxon>
        <taxon>Ascomycota</taxon>
        <taxon>Pezizomycotina</taxon>
        <taxon>Sordariomycetes</taxon>
        <taxon>Hypocreomycetidae</taxon>
        <taxon>Glomerellales</taxon>
        <taxon>Glomerellaceae</taxon>
        <taxon>Colletotrichum</taxon>
        <taxon>Colletotrichum destructivum species complex</taxon>
    </lineage>
</organism>
<sequence length="659" mass="71947">MKTSQAYAFLSLALLGEACLLPGEASGGHIARRQDITGSNTGIAIGTGDRFEGGKKFPRGLGSQPDGTNLETLLNVNEIKSAVHGLVEEYGIDSIEYFESPYKTYQNASLFGAKVGGSGNCSDAYRVYFNAAIHARERGASDNIVYFISDLLYANKHGEGLAFGGRTYSNCDVRRALSTGIVFTPLSNPDGVAYDQATHSCWRKNRNPAASGGDPDAVGIDLNRNFDFLFDFLEDFAPSVGPNVASENPRAQTYHGASAFSEPETKSIKWVMDEHKEVRWFMDIHSYIGVVLYNWGSDENQLRKPYMSFLNESYDAVRGLMPDTPSDNGIYGEYIPSSDWSEKVFAAMRMGNAMDAAVGRHYEVQQSAYLYPTSGASDDYAYSRHFADPSLGKIHGFTVEFGFGNNEASCPFYPTPDQYHQNLLETSAGFMEYLLAASEIGVGEAASCFRHDSIPAAVSALISLDARTGLFTVDAGEDAEATITLPSLATYATVVFLHCTGDFLDTAQPGALRGYVQSGGGFVGVHAAASGLREDDWYGELVGAHFDQHPPPEEGVCIVEDPEHFITRRDGAHGKNSVEDADQIRKRWTDECYNFLSHPRDNKNLHILARGGPSAFEGGTMGDDHPLAWCQEFDGGRSFYMGRVTRLNNIGGNNENTDR</sequence>
<gene>
    <name evidence="10" type="primary">CPO</name>
    <name evidence="10" type="ORF">CTA1_12530</name>
</gene>
<keyword evidence="11" id="KW-1185">Reference proteome</keyword>
<dbReference type="InterPro" id="IPR029062">
    <property type="entry name" value="Class_I_gatase-like"/>
</dbReference>
<evidence type="ECO:0000313" key="10">
    <source>
        <dbReference type="EMBL" id="TKW50286.1"/>
    </source>
</evidence>
<evidence type="ECO:0000256" key="1">
    <source>
        <dbReference type="ARBA" id="ARBA00001947"/>
    </source>
</evidence>
<feature type="domain" description="Peptidase M14" evidence="9">
    <location>
        <begin position="72"/>
        <end position="437"/>
    </location>
</feature>
<dbReference type="GO" id="GO:0006508">
    <property type="term" value="P:proteolysis"/>
    <property type="evidence" value="ECO:0007669"/>
    <property type="project" value="UniProtKB-KW"/>
</dbReference>
<dbReference type="PROSITE" id="PS52035">
    <property type="entry name" value="PEPTIDASE_M14"/>
    <property type="match status" value="1"/>
</dbReference>
<reference evidence="10 11" key="1">
    <citation type="journal article" date="2019" name="PLoS ONE">
        <title>Comparative genome analysis indicates high evolutionary potential of pathogenicity genes in Colletotrichum tanaceti.</title>
        <authorList>
            <person name="Lelwala R.V."/>
            <person name="Korhonen P.K."/>
            <person name="Young N.D."/>
            <person name="Scott J.B."/>
            <person name="Ades P.A."/>
            <person name="Gasser R.B."/>
            <person name="Taylor P.W.J."/>
        </authorList>
    </citation>
    <scope>NUCLEOTIDE SEQUENCE [LARGE SCALE GENOMIC DNA]</scope>
    <source>
        <strain evidence="10">BRIP57314</strain>
    </source>
</reference>
<evidence type="ECO:0000259" key="9">
    <source>
        <dbReference type="PROSITE" id="PS52035"/>
    </source>
</evidence>
<dbReference type="SUPFAM" id="SSF53187">
    <property type="entry name" value="Zn-dependent exopeptidases"/>
    <property type="match status" value="1"/>
</dbReference>
<dbReference type="AlphaFoldDB" id="A0A4V6DFT0"/>
<accession>A0A4V6DFT0</accession>
<feature type="active site" description="Proton donor/acceptor" evidence="7">
    <location>
        <position position="400"/>
    </location>
</feature>
<feature type="chain" id="PRO_5020336672" evidence="8">
    <location>
        <begin position="19"/>
        <end position="659"/>
    </location>
</feature>
<evidence type="ECO:0000256" key="8">
    <source>
        <dbReference type="SAM" id="SignalP"/>
    </source>
</evidence>
<dbReference type="STRING" id="1306861.A0A4V6DFT0"/>
<evidence type="ECO:0000256" key="7">
    <source>
        <dbReference type="PROSITE-ProRule" id="PRU01379"/>
    </source>
</evidence>
<keyword evidence="10" id="KW-0121">Carboxypeptidase</keyword>
<keyword evidence="8" id="KW-0732">Signal</keyword>
<dbReference type="SUPFAM" id="SSF52317">
    <property type="entry name" value="Class I glutamine amidotransferase-like"/>
    <property type="match status" value="1"/>
</dbReference>
<dbReference type="Gene3D" id="3.40.50.880">
    <property type="match status" value="1"/>
</dbReference>
<dbReference type="GO" id="GO:0004181">
    <property type="term" value="F:metallocarboxypeptidase activity"/>
    <property type="evidence" value="ECO:0007669"/>
    <property type="project" value="InterPro"/>
</dbReference>
<evidence type="ECO:0000256" key="2">
    <source>
        <dbReference type="ARBA" id="ARBA00005988"/>
    </source>
</evidence>
<dbReference type="Proteomes" id="UP000310108">
    <property type="component" value="Unassembled WGS sequence"/>
</dbReference>
<dbReference type="PANTHER" id="PTHR11705">
    <property type="entry name" value="PROTEASE FAMILY M14 CARBOXYPEPTIDASE A,B"/>
    <property type="match status" value="1"/>
</dbReference>
<dbReference type="SMART" id="SM00631">
    <property type="entry name" value="Zn_pept"/>
    <property type="match status" value="1"/>
</dbReference>
<evidence type="ECO:0000256" key="5">
    <source>
        <dbReference type="ARBA" id="ARBA00022833"/>
    </source>
</evidence>
<protein>
    <submittedName>
        <fullName evidence="10">Carboxypeptidase O</fullName>
    </submittedName>
</protein>
<evidence type="ECO:0000313" key="11">
    <source>
        <dbReference type="Proteomes" id="UP000310108"/>
    </source>
</evidence>
<keyword evidence="4" id="KW-0378">Hydrolase</keyword>
<feature type="signal peptide" evidence="8">
    <location>
        <begin position="1"/>
        <end position="18"/>
    </location>
</feature>
<dbReference type="GO" id="GO:0008270">
    <property type="term" value="F:zinc ion binding"/>
    <property type="evidence" value="ECO:0007669"/>
    <property type="project" value="InterPro"/>
</dbReference>
<comment type="cofactor">
    <cofactor evidence="1">
        <name>Zn(2+)</name>
        <dbReference type="ChEBI" id="CHEBI:29105"/>
    </cofactor>
</comment>
<dbReference type="Pfam" id="PF00246">
    <property type="entry name" value="Peptidase_M14"/>
    <property type="match status" value="1"/>
</dbReference>
<dbReference type="Gene3D" id="3.40.630.10">
    <property type="entry name" value="Zn peptidases"/>
    <property type="match status" value="1"/>
</dbReference>
<evidence type="ECO:0000256" key="6">
    <source>
        <dbReference type="ARBA" id="ARBA00023049"/>
    </source>
</evidence>
<keyword evidence="5" id="KW-0862">Zinc</keyword>
<keyword evidence="6" id="KW-0482">Metalloprotease</keyword>
<dbReference type="Pfam" id="PF06283">
    <property type="entry name" value="ThuA"/>
    <property type="match status" value="1"/>
</dbReference>
<comment type="similarity">
    <text evidence="2 7">Belongs to the peptidase M14 family.</text>
</comment>
<name>A0A4V6DFT0_9PEZI</name>
<dbReference type="EMBL" id="PJEX01000415">
    <property type="protein sequence ID" value="TKW50286.1"/>
    <property type="molecule type" value="Genomic_DNA"/>
</dbReference>
<dbReference type="PANTHER" id="PTHR11705:SF143">
    <property type="entry name" value="SLL0236 PROTEIN"/>
    <property type="match status" value="1"/>
</dbReference>
<proteinExistence type="inferred from homology"/>